<evidence type="ECO:0000256" key="5">
    <source>
        <dbReference type="ARBA" id="ARBA00022618"/>
    </source>
</evidence>
<evidence type="ECO:0000256" key="2">
    <source>
        <dbReference type="ARBA" id="ARBA00009008"/>
    </source>
</evidence>
<dbReference type="RefSeq" id="WP_251912428.1">
    <property type="nucleotide sequence ID" value="NZ_JAMRXG010000005.1"/>
</dbReference>
<comment type="subcellular location">
    <subcellularLocation>
        <location evidence="1">Cytoplasm</location>
    </subcellularLocation>
</comment>
<protein>
    <recommendedName>
        <fullName evidence="3">Cell wall synthesis protein Wag31</fullName>
    </recommendedName>
    <alternativeName>
        <fullName evidence="8">Antigen 84</fullName>
    </alternativeName>
</protein>
<name>A0A9X2IXG7_9NOCA</name>
<evidence type="ECO:0000256" key="7">
    <source>
        <dbReference type="ARBA" id="ARBA00023306"/>
    </source>
</evidence>
<evidence type="ECO:0000256" key="4">
    <source>
        <dbReference type="ARBA" id="ARBA00022490"/>
    </source>
</evidence>
<evidence type="ECO:0000256" key="6">
    <source>
        <dbReference type="ARBA" id="ARBA00023054"/>
    </source>
</evidence>
<dbReference type="GO" id="GO:0051301">
    <property type="term" value="P:cell division"/>
    <property type="evidence" value="ECO:0007669"/>
    <property type="project" value="UniProtKB-KW"/>
</dbReference>
<dbReference type="InterPro" id="IPR007793">
    <property type="entry name" value="DivIVA_fam"/>
</dbReference>
<sequence>MTPDEVRRMRFGRAPFGHRGYDAAEVDAFRERIAQAFLGRTVLTAAELRGHEFATAALGHRGYDRDEVDEFLDRVCVELEFARRGLRRHPGGDALLTPEDVQRLRFSPPPRDHAGYDADEVDVFLDRITTTLAHTGPNGLTSHDVRTVNFGLAHAGTAAYSIEEVDSFLDVVARTLEAEEAARETAAH</sequence>
<keyword evidence="10" id="KW-1185">Reference proteome</keyword>
<keyword evidence="6" id="KW-0175">Coiled coil</keyword>
<gene>
    <name evidence="9" type="ORF">NDR86_14270</name>
</gene>
<dbReference type="NCBIfam" id="TIGR03544">
    <property type="entry name" value="DivI1A_domain"/>
    <property type="match status" value="4"/>
</dbReference>
<dbReference type="Proteomes" id="UP001139157">
    <property type="component" value="Unassembled WGS sequence"/>
</dbReference>
<comment type="caution">
    <text evidence="9">The sequence shown here is derived from an EMBL/GenBank/DDBJ whole genome shotgun (WGS) entry which is preliminary data.</text>
</comment>
<dbReference type="PANTHER" id="PTHR35794:SF2">
    <property type="entry name" value="CELL DIVISION PROTEIN DIVIVA"/>
    <property type="match status" value="1"/>
</dbReference>
<evidence type="ECO:0000256" key="8">
    <source>
        <dbReference type="ARBA" id="ARBA00031737"/>
    </source>
</evidence>
<keyword evidence="4" id="KW-0963">Cytoplasm</keyword>
<reference evidence="9" key="1">
    <citation type="submission" date="2022-06" db="EMBL/GenBank/DDBJ databases">
        <title>Novel species in genus nocardia.</title>
        <authorList>
            <person name="Li F."/>
        </authorList>
    </citation>
    <scope>NUCLEOTIDE SEQUENCE</scope>
    <source>
        <strain evidence="9">CDC141</strain>
    </source>
</reference>
<evidence type="ECO:0000313" key="10">
    <source>
        <dbReference type="Proteomes" id="UP001139157"/>
    </source>
</evidence>
<proteinExistence type="inferred from homology"/>
<comment type="similarity">
    <text evidence="2">Belongs to the DivIVA family.</text>
</comment>
<keyword evidence="7" id="KW-0131">Cell cycle</keyword>
<dbReference type="GO" id="GO:0005737">
    <property type="term" value="C:cytoplasm"/>
    <property type="evidence" value="ECO:0007669"/>
    <property type="project" value="UniProtKB-SubCell"/>
</dbReference>
<dbReference type="AlphaFoldDB" id="A0A9X2IXG7"/>
<organism evidence="9 10">
    <name type="scientific">Nocardia pulmonis</name>
    <dbReference type="NCBI Taxonomy" id="2951408"/>
    <lineage>
        <taxon>Bacteria</taxon>
        <taxon>Bacillati</taxon>
        <taxon>Actinomycetota</taxon>
        <taxon>Actinomycetes</taxon>
        <taxon>Mycobacteriales</taxon>
        <taxon>Nocardiaceae</taxon>
        <taxon>Nocardia</taxon>
    </lineage>
</organism>
<evidence type="ECO:0000256" key="3">
    <source>
        <dbReference type="ARBA" id="ARBA00018787"/>
    </source>
</evidence>
<dbReference type="Gene3D" id="6.10.250.660">
    <property type="match status" value="4"/>
</dbReference>
<dbReference type="EMBL" id="JAMRXG010000005">
    <property type="protein sequence ID" value="MCM6774639.1"/>
    <property type="molecule type" value="Genomic_DNA"/>
</dbReference>
<evidence type="ECO:0000313" key="9">
    <source>
        <dbReference type="EMBL" id="MCM6774639.1"/>
    </source>
</evidence>
<dbReference type="PANTHER" id="PTHR35794">
    <property type="entry name" value="CELL DIVISION PROTEIN DIVIVA"/>
    <property type="match status" value="1"/>
</dbReference>
<accession>A0A9X2IXG7</accession>
<keyword evidence="5" id="KW-0132">Cell division</keyword>
<dbReference type="InterPro" id="IPR019933">
    <property type="entry name" value="DivIVA_domain"/>
</dbReference>
<evidence type="ECO:0000256" key="1">
    <source>
        <dbReference type="ARBA" id="ARBA00004496"/>
    </source>
</evidence>